<dbReference type="SMART" id="SM00822">
    <property type="entry name" value="PKS_KR"/>
    <property type="match status" value="1"/>
</dbReference>
<dbReference type="Proteomes" id="UP000600026">
    <property type="component" value="Unassembled WGS sequence"/>
</dbReference>
<dbReference type="CDD" id="cd05233">
    <property type="entry name" value="SDR_c"/>
    <property type="match status" value="1"/>
</dbReference>
<keyword evidence="7" id="KW-1185">Reference proteome</keyword>
<name>A0A919GUR4_9ACTN</name>
<dbReference type="Gene3D" id="3.40.50.720">
    <property type="entry name" value="NAD(P)-binding Rossmann-like Domain"/>
    <property type="match status" value="1"/>
</dbReference>
<protein>
    <submittedName>
        <fullName evidence="6">Alcohol dehydrogenase</fullName>
    </submittedName>
</protein>
<evidence type="ECO:0000256" key="1">
    <source>
        <dbReference type="ARBA" id="ARBA00006484"/>
    </source>
</evidence>
<dbReference type="RefSeq" id="WP_199921043.1">
    <property type="nucleotide sequence ID" value="NZ_BNEE01000006.1"/>
</dbReference>
<feature type="compositionally biased region" description="Low complexity" evidence="4">
    <location>
        <begin position="1"/>
        <end position="12"/>
    </location>
</feature>
<dbReference type="PANTHER" id="PTHR24321">
    <property type="entry name" value="DEHYDROGENASES, SHORT CHAIN"/>
    <property type="match status" value="1"/>
</dbReference>
<dbReference type="PRINTS" id="PR00080">
    <property type="entry name" value="SDRFAMILY"/>
</dbReference>
<proteinExistence type="inferred from homology"/>
<feature type="domain" description="Ketoreductase" evidence="5">
    <location>
        <begin position="72"/>
        <end position="251"/>
    </location>
</feature>
<evidence type="ECO:0000313" key="6">
    <source>
        <dbReference type="EMBL" id="GHI85017.1"/>
    </source>
</evidence>
<dbReference type="SUPFAM" id="SSF51735">
    <property type="entry name" value="NAD(P)-binding Rossmann-fold domains"/>
    <property type="match status" value="1"/>
</dbReference>
<dbReference type="InterPro" id="IPR020904">
    <property type="entry name" value="Sc_DH/Rdtase_CS"/>
</dbReference>
<dbReference type="PROSITE" id="PS00061">
    <property type="entry name" value="ADH_SHORT"/>
    <property type="match status" value="1"/>
</dbReference>
<gene>
    <name evidence="6" type="ORF">Sxan_23810</name>
</gene>
<evidence type="ECO:0000256" key="2">
    <source>
        <dbReference type="ARBA" id="ARBA00023002"/>
    </source>
</evidence>
<dbReference type="Pfam" id="PF13561">
    <property type="entry name" value="adh_short_C2"/>
    <property type="match status" value="1"/>
</dbReference>
<comment type="caution">
    <text evidence="6">The sequence shown here is derived from an EMBL/GenBank/DDBJ whole genome shotgun (WGS) entry which is preliminary data.</text>
</comment>
<dbReference type="GO" id="GO:0016491">
    <property type="term" value="F:oxidoreductase activity"/>
    <property type="evidence" value="ECO:0007669"/>
    <property type="project" value="UniProtKB-KW"/>
</dbReference>
<dbReference type="InterPro" id="IPR002347">
    <property type="entry name" value="SDR_fam"/>
</dbReference>
<evidence type="ECO:0000256" key="3">
    <source>
        <dbReference type="ARBA" id="ARBA00023027"/>
    </source>
</evidence>
<feature type="compositionally biased region" description="Low complexity" evidence="4">
    <location>
        <begin position="20"/>
        <end position="30"/>
    </location>
</feature>
<dbReference type="PANTHER" id="PTHR24321:SF8">
    <property type="entry name" value="ESTRADIOL 17-BETA-DEHYDROGENASE 8-RELATED"/>
    <property type="match status" value="1"/>
</dbReference>
<dbReference type="InterPro" id="IPR057326">
    <property type="entry name" value="KR_dom"/>
</dbReference>
<keyword evidence="3" id="KW-0520">NAD</keyword>
<evidence type="ECO:0000256" key="4">
    <source>
        <dbReference type="SAM" id="MobiDB-lite"/>
    </source>
</evidence>
<feature type="region of interest" description="Disordered" evidence="4">
    <location>
        <begin position="1"/>
        <end position="30"/>
    </location>
</feature>
<dbReference type="AlphaFoldDB" id="A0A919GUR4"/>
<dbReference type="FunFam" id="3.40.50.720:FF:000084">
    <property type="entry name" value="Short-chain dehydrogenase reductase"/>
    <property type="match status" value="1"/>
</dbReference>
<dbReference type="PROSITE" id="PS51318">
    <property type="entry name" value="TAT"/>
    <property type="match status" value="1"/>
</dbReference>
<accession>A0A919GUR4</accession>
<organism evidence="6 7">
    <name type="scientific">Streptomyces xanthophaeus</name>
    <dbReference type="NCBI Taxonomy" id="67385"/>
    <lineage>
        <taxon>Bacteria</taxon>
        <taxon>Bacillati</taxon>
        <taxon>Actinomycetota</taxon>
        <taxon>Actinomycetes</taxon>
        <taxon>Kitasatosporales</taxon>
        <taxon>Streptomycetaceae</taxon>
        <taxon>Streptomyces</taxon>
    </lineage>
</organism>
<dbReference type="EMBL" id="BNEE01000006">
    <property type="protein sequence ID" value="GHI85017.1"/>
    <property type="molecule type" value="Genomic_DNA"/>
</dbReference>
<sequence length="330" mass="34162">MDTDAPTATSADADARADAGTDTDTGSTAMGRRSLLGGAAALGLGSAAFGTTAHATGTRSRSRTKAARFQGKSVLITGGTSGIGRAAAKAFALEGAHVGFCGRRAELGRQVEREIRDAGGEATYIEADVRLDTQVRGFVDRVASRYGGIDVAFNNAGIGGGKLPHEMSVEEWDDVQATNARGVFLAIKYEIPHMLKAQRGVIICTSSSAAEQARPNGAAYTASKRAVQGMVKAAALAYGPKGIRLNALLPGTTDTPFVRPPGIPDADWAKYKQAWGPLNVDGLERMAEAEEIARAVLGLASDDFPYMTGASITVDGGSTAGRKMIQPSGT</sequence>
<keyword evidence="2" id="KW-0560">Oxidoreductase</keyword>
<comment type="similarity">
    <text evidence="1">Belongs to the short-chain dehydrogenases/reductases (SDR) family.</text>
</comment>
<reference evidence="6" key="1">
    <citation type="submission" date="2020-09" db="EMBL/GenBank/DDBJ databases">
        <title>Whole genome shotgun sequence of Streptomyces xanthophaeus NBRC 12829.</title>
        <authorList>
            <person name="Komaki H."/>
            <person name="Tamura T."/>
        </authorList>
    </citation>
    <scope>NUCLEOTIDE SEQUENCE</scope>
    <source>
        <strain evidence="6">NBRC 12829</strain>
    </source>
</reference>
<evidence type="ECO:0000313" key="7">
    <source>
        <dbReference type="Proteomes" id="UP000600026"/>
    </source>
</evidence>
<dbReference type="PRINTS" id="PR00081">
    <property type="entry name" value="GDHRDH"/>
</dbReference>
<dbReference type="InterPro" id="IPR036291">
    <property type="entry name" value="NAD(P)-bd_dom_sf"/>
</dbReference>
<dbReference type="InterPro" id="IPR006311">
    <property type="entry name" value="TAT_signal"/>
</dbReference>
<evidence type="ECO:0000259" key="5">
    <source>
        <dbReference type="SMART" id="SM00822"/>
    </source>
</evidence>